<keyword evidence="4 6" id="KW-1133">Transmembrane helix</keyword>
<name>A0A317CPH6_9GAMM</name>
<dbReference type="CDD" id="cd07731">
    <property type="entry name" value="ComA-like_MBL-fold"/>
    <property type="match status" value="1"/>
</dbReference>
<keyword evidence="5 6" id="KW-0472">Membrane</keyword>
<feature type="transmembrane region" description="Helical" evidence="6">
    <location>
        <begin position="282"/>
        <end position="300"/>
    </location>
</feature>
<evidence type="ECO:0000256" key="5">
    <source>
        <dbReference type="ARBA" id="ARBA00023136"/>
    </source>
</evidence>
<feature type="transmembrane region" description="Helical" evidence="6">
    <location>
        <begin position="467"/>
        <end position="485"/>
    </location>
</feature>
<feature type="transmembrane region" description="Helical" evidence="6">
    <location>
        <begin position="307"/>
        <end position="324"/>
    </location>
</feature>
<dbReference type="EMBL" id="QGKM01000004">
    <property type="protein sequence ID" value="PWR00335.1"/>
    <property type="molecule type" value="Genomic_DNA"/>
</dbReference>
<feature type="domain" description="Metallo-beta-lactamase" evidence="7">
    <location>
        <begin position="524"/>
        <end position="711"/>
    </location>
</feature>
<feature type="transmembrane region" description="Helical" evidence="6">
    <location>
        <begin position="406"/>
        <end position="426"/>
    </location>
</feature>
<evidence type="ECO:0000256" key="2">
    <source>
        <dbReference type="ARBA" id="ARBA00022475"/>
    </source>
</evidence>
<dbReference type="GO" id="GO:0030420">
    <property type="term" value="P:establishment of competence for transformation"/>
    <property type="evidence" value="ECO:0007669"/>
    <property type="project" value="InterPro"/>
</dbReference>
<gene>
    <name evidence="8" type="ORF">DKW60_01920</name>
</gene>
<proteinExistence type="predicted"/>
<evidence type="ECO:0000259" key="7">
    <source>
        <dbReference type="SMART" id="SM00849"/>
    </source>
</evidence>
<dbReference type="OrthoDB" id="9761531at2"/>
<dbReference type="InterPro" id="IPR025405">
    <property type="entry name" value="DUF4131"/>
</dbReference>
<evidence type="ECO:0000313" key="9">
    <source>
        <dbReference type="Proteomes" id="UP000245539"/>
    </source>
</evidence>
<feature type="transmembrane region" description="Helical" evidence="6">
    <location>
        <begin position="47"/>
        <end position="66"/>
    </location>
</feature>
<dbReference type="Pfam" id="PF00753">
    <property type="entry name" value="Lactamase_B"/>
    <property type="match status" value="1"/>
</dbReference>
<dbReference type="SMART" id="SM00849">
    <property type="entry name" value="Lactamase_B"/>
    <property type="match status" value="1"/>
</dbReference>
<dbReference type="PANTHER" id="PTHR30619:SF1">
    <property type="entry name" value="RECOMBINATION PROTEIN 2"/>
    <property type="match status" value="1"/>
</dbReference>
<sequence length="773" mass="85828">MRKMAIGLLLGSMSALLLADLPHFVLSGSILFVSVFFPIYFNLNGKSIFSLLLAVMIGFSLTTFVADLQKRASFTAAHEGKDLVVTGKVASMVSFHDNSLSFLYKVSSAKTVEGDVSLNWNGLIRLSAYRDLPDVKAGEHWQFQVRLKRSSGFMNPAGFDYEKWLFAEGIDARGYLRKSTLHKRLEDAPWYSINQWRASIHDNIHRLVKEENNAAIISALMIADKSAVSQRQWEVLRETGTSHLMAISGLHIGLVAAFGVVVVYSIWWLFPILSLHVPVRTAGAVLGVVFALIYALLAGLSIPTQRALLMVVVALVFLMSRQYFSPSRVLAMAMVVVLIANPLAVMSVGFFLSFSAVTIILWILSRHTGEQRFNLLRLQGYLSLLMIPIGFVFFGEGSLVSPLANLIAIPWVSLVVVPFSFLAVLLSYVSDSLSLFVFDFITLHLEGLFSLLERLAEFPKASISKQALPLLLSTLLVVVAALMLLPSGTKWRYTAVLALIPLVLYQSPKPGQGDFWLTVLDVGQGLAVVVQTRDKTLVYDTGDRPNENFDLGKMVVLPYLQQQSTQQIDALVVSHDDRDHRGGASALFDALLVDKLYSNRSDALEGYEAIVCQQAMTWSWNDVVFEFLHPGPSMTGKDNDRSCVLKVSNPQHSVLLTGDILKRAERLLLKLQRDKLDSDILLMPHHGSNSSSTGAFISAVSPQWAIASAGYRSRFKHPHTRVLKRYEAQGVGILNTADDGAVQFHLSRNDEVRKPTRYRLDNGRFWSRIPTTN</sequence>
<comment type="subcellular location">
    <subcellularLocation>
        <location evidence="1">Cell membrane</location>
        <topology evidence="1">Multi-pass membrane protein</topology>
    </subcellularLocation>
</comment>
<dbReference type="Gene3D" id="3.60.15.10">
    <property type="entry name" value="Ribonuclease Z/Hydroxyacylglutathione hydrolase-like"/>
    <property type="match status" value="1"/>
</dbReference>
<dbReference type="AlphaFoldDB" id="A0A317CPH6"/>
<dbReference type="RefSeq" id="WP_109835980.1">
    <property type="nucleotide sequence ID" value="NZ_QGKM01000004.1"/>
</dbReference>
<reference evidence="8 9" key="1">
    <citation type="submission" date="2018-05" db="EMBL/GenBank/DDBJ databases">
        <title>Leucothrix arctica sp. nov., isolated from Arctic seawater.</title>
        <authorList>
            <person name="Choi A."/>
            <person name="Baek K."/>
        </authorList>
    </citation>
    <scope>NUCLEOTIDE SEQUENCE [LARGE SCALE GENOMIC DNA]</scope>
    <source>
        <strain evidence="8 9">JCM 18388</strain>
    </source>
</reference>
<dbReference type="SUPFAM" id="SSF56281">
    <property type="entry name" value="Metallo-hydrolase/oxidoreductase"/>
    <property type="match status" value="1"/>
</dbReference>
<dbReference type="NCBIfam" id="TIGR00360">
    <property type="entry name" value="ComEC_N-term"/>
    <property type="match status" value="1"/>
</dbReference>
<evidence type="ECO:0000256" key="6">
    <source>
        <dbReference type="SAM" id="Phobius"/>
    </source>
</evidence>
<protein>
    <submittedName>
        <fullName evidence="8">DNA internalization-related competence protein ComEC/Rec2</fullName>
    </submittedName>
</protein>
<dbReference type="NCBIfam" id="TIGR00361">
    <property type="entry name" value="ComEC_Rec2"/>
    <property type="match status" value="1"/>
</dbReference>
<dbReference type="PANTHER" id="PTHR30619">
    <property type="entry name" value="DNA INTERNALIZATION/COMPETENCE PROTEIN COMEC/REC2"/>
    <property type="match status" value="1"/>
</dbReference>
<organism evidence="8 9">
    <name type="scientific">Leucothrix pacifica</name>
    <dbReference type="NCBI Taxonomy" id="1247513"/>
    <lineage>
        <taxon>Bacteria</taxon>
        <taxon>Pseudomonadati</taxon>
        <taxon>Pseudomonadota</taxon>
        <taxon>Gammaproteobacteria</taxon>
        <taxon>Thiotrichales</taxon>
        <taxon>Thiotrichaceae</taxon>
        <taxon>Leucothrix</taxon>
    </lineage>
</organism>
<dbReference type="InterPro" id="IPR035681">
    <property type="entry name" value="ComA-like_MBL"/>
</dbReference>
<dbReference type="Pfam" id="PF03772">
    <property type="entry name" value="Competence"/>
    <property type="match status" value="1"/>
</dbReference>
<feature type="transmembrane region" description="Helical" evidence="6">
    <location>
        <begin position="330"/>
        <end position="363"/>
    </location>
</feature>
<evidence type="ECO:0000256" key="1">
    <source>
        <dbReference type="ARBA" id="ARBA00004651"/>
    </source>
</evidence>
<dbReference type="Proteomes" id="UP000245539">
    <property type="component" value="Unassembled WGS sequence"/>
</dbReference>
<dbReference type="GO" id="GO:0005886">
    <property type="term" value="C:plasma membrane"/>
    <property type="evidence" value="ECO:0007669"/>
    <property type="project" value="UniProtKB-SubCell"/>
</dbReference>
<dbReference type="InterPro" id="IPR036866">
    <property type="entry name" value="RibonucZ/Hydroxyglut_hydro"/>
</dbReference>
<dbReference type="Pfam" id="PF13567">
    <property type="entry name" value="DUF4131"/>
    <property type="match status" value="1"/>
</dbReference>
<dbReference type="InterPro" id="IPR001279">
    <property type="entry name" value="Metallo-B-lactamas"/>
</dbReference>
<dbReference type="InterPro" id="IPR004477">
    <property type="entry name" value="ComEC_N"/>
</dbReference>
<feature type="transmembrane region" description="Helical" evidence="6">
    <location>
        <begin position="375"/>
        <end position="394"/>
    </location>
</feature>
<accession>A0A317CPH6</accession>
<keyword evidence="2" id="KW-1003">Cell membrane</keyword>
<keyword evidence="9" id="KW-1185">Reference proteome</keyword>
<keyword evidence="3 6" id="KW-0812">Transmembrane</keyword>
<evidence type="ECO:0000313" key="8">
    <source>
        <dbReference type="EMBL" id="PWR00335.1"/>
    </source>
</evidence>
<evidence type="ECO:0000256" key="4">
    <source>
        <dbReference type="ARBA" id="ARBA00022989"/>
    </source>
</evidence>
<feature type="transmembrane region" description="Helical" evidence="6">
    <location>
        <begin position="244"/>
        <end position="270"/>
    </location>
</feature>
<dbReference type="InterPro" id="IPR004797">
    <property type="entry name" value="Competence_ComEC/Rec2"/>
</dbReference>
<dbReference type="InterPro" id="IPR052159">
    <property type="entry name" value="Competence_DNA_uptake"/>
</dbReference>
<evidence type="ECO:0000256" key="3">
    <source>
        <dbReference type="ARBA" id="ARBA00022692"/>
    </source>
</evidence>
<comment type="caution">
    <text evidence="8">The sequence shown here is derived from an EMBL/GenBank/DDBJ whole genome shotgun (WGS) entry which is preliminary data.</text>
</comment>